<dbReference type="InterPro" id="IPR001841">
    <property type="entry name" value="Znf_RING"/>
</dbReference>
<evidence type="ECO:0000313" key="4">
    <source>
        <dbReference type="EMBL" id="ATZ54746.1"/>
    </source>
</evidence>
<feature type="domain" description="RING-type" evidence="3">
    <location>
        <begin position="161"/>
        <end position="209"/>
    </location>
</feature>
<organism evidence="4 5">
    <name type="scientific">Botryotinia fuckeliana (strain B05.10)</name>
    <name type="common">Noble rot fungus</name>
    <name type="synonym">Botrytis cinerea</name>
    <dbReference type="NCBI Taxonomy" id="332648"/>
    <lineage>
        <taxon>Eukaryota</taxon>
        <taxon>Fungi</taxon>
        <taxon>Dikarya</taxon>
        <taxon>Ascomycota</taxon>
        <taxon>Pezizomycotina</taxon>
        <taxon>Leotiomycetes</taxon>
        <taxon>Helotiales</taxon>
        <taxon>Sclerotiniaceae</taxon>
        <taxon>Botrytis</taxon>
    </lineage>
</organism>
<evidence type="ECO:0000256" key="1">
    <source>
        <dbReference type="PROSITE-ProRule" id="PRU00175"/>
    </source>
</evidence>
<dbReference type="InterPro" id="IPR013083">
    <property type="entry name" value="Znf_RING/FYVE/PHD"/>
</dbReference>
<feature type="region of interest" description="Disordered" evidence="2">
    <location>
        <begin position="1"/>
        <end position="108"/>
    </location>
</feature>
<dbReference type="AlphaFoldDB" id="A0A384JVW4"/>
<protein>
    <recommendedName>
        <fullName evidence="3">RING-type domain-containing protein</fullName>
    </recommendedName>
</protein>
<reference evidence="4 5" key="3">
    <citation type="journal article" date="2017" name="Mol. Plant Pathol.">
        <title>A gapless genome sequence of the fungus Botrytis cinerea.</title>
        <authorList>
            <person name="Van Kan J.A."/>
            <person name="Stassen J.H."/>
            <person name="Mosbach A."/>
            <person name="Van Der Lee T.A."/>
            <person name="Faino L."/>
            <person name="Farmer A.D."/>
            <person name="Papasotiriou D.G."/>
            <person name="Zhou S."/>
            <person name="Seidl M.F."/>
            <person name="Cottam E."/>
            <person name="Edel D."/>
            <person name="Hahn M."/>
            <person name="Schwartz D.C."/>
            <person name="Dietrich R.A."/>
            <person name="Widdison S."/>
            <person name="Scalliet G."/>
        </authorList>
    </citation>
    <scope>NUCLEOTIDE SEQUENCE [LARGE SCALE GENOMIC DNA]</scope>
    <source>
        <strain evidence="4 5">B05.10</strain>
    </source>
</reference>
<dbReference type="SUPFAM" id="SSF57850">
    <property type="entry name" value="RING/U-box"/>
    <property type="match status" value="1"/>
</dbReference>
<dbReference type="GO" id="GO:0008270">
    <property type="term" value="F:zinc ion binding"/>
    <property type="evidence" value="ECO:0007669"/>
    <property type="project" value="UniProtKB-KW"/>
</dbReference>
<evidence type="ECO:0000256" key="2">
    <source>
        <dbReference type="SAM" id="MobiDB-lite"/>
    </source>
</evidence>
<keyword evidence="1" id="KW-0479">Metal-binding</keyword>
<dbReference type="Gene3D" id="3.30.40.10">
    <property type="entry name" value="Zinc/RING finger domain, C3HC4 (zinc finger)"/>
    <property type="match status" value="1"/>
</dbReference>
<evidence type="ECO:0000313" key="5">
    <source>
        <dbReference type="Proteomes" id="UP000001798"/>
    </source>
</evidence>
<dbReference type="RefSeq" id="XP_001546928.1">
    <property type="nucleotide sequence ID" value="XM_001546878.2"/>
</dbReference>
<name>A0A384JVW4_BOTFB</name>
<keyword evidence="1" id="KW-0863">Zinc-finger</keyword>
<keyword evidence="1" id="KW-0862">Zinc</keyword>
<gene>
    <name evidence="4" type="ORF">BCIN_11g00880</name>
</gene>
<dbReference type="OrthoDB" id="444265at2759"/>
<proteinExistence type="predicted"/>
<reference evidence="4 5" key="2">
    <citation type="journal article" date="2012" name="Eukaryot. Cell">
        <title>Genome update of Botrytis cinerea strains B05.10 and T4.</title>
        <authorList>
            <person name="Staats M."/>
            <person name="van Kan J.A."/>
        </authorList>
    </citation>
    <scope>NUCLEOTIDE SEQUENCE [LARGE SCALE GENOMIC DNA]</scope>
    <source>
        <strain evidence="4 5">B05.10</strain>
    </source>
</reference>
<dbReference type="KEGG" id="bfu:BCIN_11g00880"/>
<sequence>MPDYPSPETQSQPDAQQDAFFDQSETEYHLTQLNYAAGNPSPVNEDVTGVTRRRTLGSTESRVSLEARQPSENHAAMAEGLQVDGGEAQPPELGDLPVPPPSTHDDDTIAEHSCYVDSKLEWIESYLIPVSSKESDCCPICREKYNITLDDPAVENKTRYCMDCERYFTMTHKIDKFHKACVIPQCSHVFGRYCITQWLKNNSTCPLCREWIEIM</sequence>
<reference evidence="4 5" key="1">
    <citation type="journal article" date="2011" name="PLoS Genet.">
        <title>Genomic analysis of the necrotrophic fungal pathogens Sclerotinia sclerotiorum and Botrytis cinerea.</title>
        <authorList>
            <person name="Amselem J."/>
            <person name="Cuomo C.A."/>
            <person name="van Kan J.A."/>
            <person name="Viaud M."/>
            <person name="Benito E.P."/>
            <person name="Couloux A."/>
            <person name="Coutinho P.M."/>
            <person name="de Vries R.P."/>
            <person name="Dyer P.S."/>
            <person name="Fillinger S."/>
            <person name="Fournier E."/>
            <person name="Gout L."/>
            <person name="Hahn M."/>
            <person name="Kohn L."/>
            <person name="Lapalu N."/>
            <person name="Plummer K.M."/>
            <person name="Pradier J.M."/>
            <person name="Quevillon E."/>
            <person name="Sharon A."/>
            <person name="Simon A."/>
            <person name="ten Have A."/>
            <person name="Tudzynski B."/>
            <person name="Tudzynski P."/>
            <person name="Wincker P."/>
            <person name="Andrew M."/>
            <person name="Anthouard V."/>
            <person name="Beever R.E."/>
            <person name="Beffa R."/>
            <person name="Benoit I."/>
            <person name="Bouzid O."/>
            <person name="Brault B."/>
            <person name="Chen Z."/>
            <person name="Choquer M."/>
            <person name="Collemare J."/>
            <person name="Cotton P."/>
            <person name="Danchin E.G."/>
            <person name="Da Silva C."/>
            <person name="Gautier A."/>
            <person name="Giraud C."/>
            <person name="Giraud T."/>
            <person name="Gonzalez C."/>
            <person name="Grossetete S."/>
            <person name="Guldener U."/>
            <person name="Henrissat B."/>
            <person name="Howlett B.J."/>
            <person name="Kodira C."/>
            <person name="Kretschmer M."/>
            <person name="Lappartient A."/>
            <person name="Leroch M."/>
            <person name="Levis C."/>
            <person name="Mauceli E."/>
            <person name="Neuveglise C."/>
            <person name="Oeser B."/>
            <person name="Pearson M."/>
            <person name="Poulain J."/>
            <person name="Poussereau N."/>
            <person name="Quesneville H."/>
            <person name="Rascle C."/>
            <person name="Schumacher J."/>
            <person name="Segurens B."/>
            <person name="Sexton A."/>
            <person name="Silva E."/>
            <person name="Sirven C."/>
            <person name="Soanes D.M."/>
            <person name="Talbot N.J."/>
            <person name="Templeton M."/>
            <person name="Yandava C."/>
            <person name="Yarden O."/>
            <person name="Zeng Q."/>
            <person name="Rollins J.A."/>
            <person name="Lebrun M.H."/>
            <person name="Dickman M."/>
        </authorList>
    </citation>
    <scope>NUCLEOTIDE SEQUENCE [LARGE SCALE GENOMIC DNA]</scope>
    <source>
        <strain evidence="4 5">B05.10</strain>
    </source>
</reference>
<dbReference type="EMBL" id="CP009815">
    <property type="protein sequence ID" value="ATZ54746.1"/>
    <property type="molecule type" value="Genomic_DNA"/>
</dbReference>
<accession>A0A384JVW4</accession>
<keyword evidence="5" id="KW-1185">Reference proteome</keyword>
<dbReference type="Proteomes" id="UP000001798">
    <property type="component" value="Chromosome 11"/>
</dbReference>
<dbReference type="PROSITE" id="PS50089">
    <property type="entry name" value="ZF_RING_2"/>
    <property type="match status" value="1"/>
</dbReference>
<dbReference type="GeneID" id="5427392"/>
<feature type="compositionally biased region" description="Low complexity" evidence="2">
    <location>
        <begin position="10"/>
        <end position="23"/>
    </location>
</feature>
<dbReference type="Pfam" id="PF13639">
    <property type="entry name" value="zf-RING_2"/>
    <property type="match status" value="1"/>
</dbReference>
<evidence type="ECO:0000259" key="3">
    <source>
        <dbReference type="PROSITE" id="PS50089"/>
    </source>
</evidence>
<dbReference type="VEuPathDB" id="FungiDB:Bcin11g00880"/>